<evidence type="ECO:0000259" key="1">
    <source>
        <dbReference type="Pfam" id="PF17921"/>
    </source>
</evidence>
<proteinExistence type="predicted"/>
<dbReference type="Gene3D" id="1.10.340.70">
    <property type="match status" value="1"/>
</dbReference>
<evidence type="ECO:0000313" key="3">
    <source>
        <dbReference type="Proteomes" id="UP000765509"/>
    </source>
</evidence>
<dbReference type="InterPro" id="IPR041588">
    <property type="entry name" value="Integrase_H2C2"/>
</dbReference>
<dbReference type="EMBL" id="AVOT02012157">
    <property type="protein sequence ID" value="MBW0493626.1"/>
    <property type="molecule type" value="Genomic_DNA"/>
</dbReference>
<keyword evidence="3" id="KW-1185">Reference proteome</keyword>
<accession>A0A9Q3D495</accession>
<dbReference type="PANTHER" id="PTHR37984:SF5">
    <property type="entry name" value="PROTEIN NYNRIN-LIKE"/>
    <property type="match status" value="1"/>
</dbReference>
<dbReference type="AlphaFoldDB" id="A0A9Q3D495"/>
<dbReference type="Pfam" id="PF17921">
    <property type="entry name" value="Integrase_H2C2"/>
    <property type="match status" value="1"/>
</dbReference>
<feature type="domain" description="Integrase zinc-binding" evidence="1">
    <location>
        <begin position="5"/>
        <end position="62"/>
    </location>
</feature>
<dbReference type="SUPFAM" id="SSF53098">
    <property type="entry name" value="Ribonuclease H-like"/>
    <property type="match status" value="1"/>
</dbReference>
<dbReference type="PANTHER" id="PTHR37984">
    <property type="entry name" value="PROTEIN CBG26694"/>
    <property type="match status" value="1"/>
</dbReference>
<dbReference type="Proteomes" id="UP000765509">
    <property type="component" value="Unassembled WGS sequence"/>
</dbReference>
<dbReference type="InterPro" id="IPR012337">
    <property type="entry name" value="RNaseH-like_sf"/>
</dbReference>
<dbReference type="InterPro" id="IPR050951">
    <property type="entry name" value="Retrovirus_Pol_polyprotein"/>
</dbReference>
<reference evidence="2" key="1">
    <citation type="submission" date="2021-03" db="EMBL/GenBank/DDBJ databases">
        <title>Draft genome sequence of rust myrtle Austropuccinia psidii MF-1, a brazilian biotype.</title>
        <authorList>
            <person name="Quecine M.C."/>
            <person name="Pachon D.M.R."/>
            <person name="Bonatelli M.L."/>
            <person name="Correr F.H."/>
            <person name="Franceschini L.M."/>
            <person name="Leite T.F."/>
            <person name="Margarido G.R.A."/>
            <person name="Almeida C.A."/>
            <person name="Ferrarezi J.A."/>
            <person name="Labate C.A."/>
        </authorList>
    </citation>
    <scope>NUCLEOTIDE SEQUENCE</scope>
    <source>
        <strain evidence="2">MF-1</strain>
    </source>
</reference>
<comment type="caution">
    <text evidence="2">The sequence shown here is derived from an EMBL/GenBank/DDBJ whole genome shotgun (WGS) entry which is preliminary data.</text>
</comment>
<organism evidence="2 3">
    <name type="scientific">Austropuccinia psidii MF-1</name>
    <dbReference type="NCBI Taxonomy" id="1389203"/>
    <lineage>
        <taxon>Eukaryota</taxon>
        <taxon>Fungi</taxon>
        <taxon>Dikarya</taxon>
        <taxon>Basidiomycota</taxon>
        <taxon>Pucciniomycotina</taxon>
        <taxon>Pucciniomycetes</taxon>
        <taxon>Pucciniales</taxon>
        <taxon>Sphaerophragmiaceae</taxon>
        <taxon>Austropuccinia</taxon>
    </lineage>
</organism>
<gene>
    <name evidence="2" type="ORF">O181_033341</name>
</gene>
<dbReference type="InterPro" id="IPR036397">
    <property type="entry name" value="RNaseH_sf"/>
</dbReference>
<sequence>MTSTDRTLIRTILHECHESFVSAHLSEDMTLEMVKACSWWPNWRKYVAEYFKTCDRCQKAKRAKGKKFVMMIQIQEAKSLLETAHMDWVTALSPGGERSFNARLVLVGRIISHTGLFQNIVNDRDPKFASPLWTNIHSFFGEKLLFSTAYHPQAYVLEERMIQTLEDMITRFCDYGLESKYSDGFTQYWCTLIPALELAYKTSITSLIEKPPAILEKGWNPSLPY</sequence>
<evidence type="ECO:0000313" key="2">
    <source>
        <dbReference type="EMBL" id="MBW0493626.1"/>
    </source>
</evidence>
<dbReference type="Gene3D" id="3.30.420.10">
    <property type="entry name" value="Ribonuclease H-like superfamily/Ribonuclease H"/>
    <property type="match status" value="1"/>
</dbReference>
<protein>
    <recommendedName>
        <fullName evidence="1">Integrase zinc-binding domain-containing protein</fullName>
    </recommendedName>
</protein>
<dbReference type="GO" id="GO:0003676">
    <property type="term" value="F:nucleic acid binding"/>
    <property type="evidence" value="ECO:0007669"/>
    <property type="project" value="InterPro"/>
</dbReference>
<name>A0A9Q3D495_9BASI</name>